<dbReference type="CDD" id="cd07247">
    <property type="entry name" value="SgaA_N_like"/>
    <property type="match status" value="2"/>
</dbReference>
<dbReference type="AlphaFoldDB" id="A0A3N3ZNG6"/>
<gene>
    <name evidence="2" type="ORF">EDL96_10590</name>
</gene>
<keyword evidence="3" id="KW-1185">Reference proteome</keyword>
<dbReference type="RefSeq" id="WP_123825904.1">
    <property type="nucleotide sequence ID" value="NZ_RKMF01000013.1"/>
</dbReference>
<proteinExistence type="predicted"/>
<evidence type="ECO:0000313" key="3">
    <source>
        <dbReference type="Proteomes" id="UP000270616"/>
    </source>
</evidence>
<dbReference type="EMBL" id="RKMF01000013">
    <property type="protein sequence ID" value="ROZ62354.1"/>
    <property type="molecule type" value="Genomic_DNA"/>
</dbReference>
<dbReference type="Proteomes" id="UP000270616">
    <property type="component" value="Unassembled WGS sequence"/>
</dbReference>
<comment type="caution">
    <text evidence="2">The sequence shown here is derived from an EMBL/GenBank/DDBJ whole genome shotgun (WGS) entry which is preliminary data.</text>
</comment>
<organism evidence="2 3">
    <name type="scientific">Kocuria soli</name>
    <dbReference type="NCBI Taxonomy" id="2485125"/>
    <lineage>
        <taxon>Bacteria</taxon>
        <taxon>Bacillati</taxon>
        <taxon>Actinomycetota</taxon>
        <taxon>Actinomycetes</taxon>
        <taxon>Micrococcales</taxon>
        <taxon>Micrococcaceae</taxon>
        <taxon>Kocuria</taxon>
    </lineage>
</organism>
<reference evidence="2 3" key="1">
    <citation type="submission" date="2018-10" db="EMBL/GenBank/DDBJ databases">
        <title>Kocuria sp. M5W7-7, whole genome shotgun sequence.</title>
        <authorList>
            <person name="Tuo L."/>
        </authorList>
    </citation>
    <scope>NUCLEOTIDE SEQUENCE [LARGE SCALE GENOMIC DNA]</scope>
    <source>
        <strain evidence="2 3">M5W7-7</strain>
    </source>
</reference>
<dbReference type="PROSITE" id="PS51819">
    <property type="entry name" value="VOC"/>
    <property type="match status" value="2"/>
</dbReference>
<feature type="domain" description="VOC" evidence="1">
    <location>
        <begin position="12"/>
        <end position="133"/>
    </location>
</feature>
<sequence>MPAQKPVAVEGGPVWIGLTTHDVGGAIAFYSQLLGWEFPEGNPEFGGYRVVLKDGLPVAGAMTSLSGPEGPTEKPQAPTNWTVYLRTDDIEARCAAVTEHGGQLLIPPMPVGDLGSMAVLSDPAGAVVGLWQPDTFDGLEICATLGAPVWFETMTKDFDAASVFYRDALEWDLHAMPGDDADFRYVTHGTGERTAAGMCDAAGFLPDDVDSYWRVYFGVANLDESLAQVDALGAALLDGPVDSPWGRLATVADPQGASFQLLEIPAQYH</sequence>
<dbReference type="PANTHER" id="PTHR33993:SF10">
    <property type="entry name" value="CONSERVED PROTEIN"/>
    <property type="match status" value="1"/>
</dbReference>
<dbReference type="Pfam" id="PF18029">
    <property type="entry name" value="Glyoxalase_6"/>
    <property type="match status" value="1"/>
</dbReference>
<dbReference type="Pfam" id="PF00903">
    <property type="entry name" value="Glyoxalase"/>
    <property type="match status" value="1"/>
</dbReference>
<name>A0A3N3ZNG6_9MICC</name>
<dbReference type="InterPro" id="IPR004360">
    <property type="entry name" value="Glyas_Fos-R_dOase_dom"/>
</dbReference>
<dbReference type="InterPro" id="IPR041581">
    <property type="entry name" value="Glyoxalase_6"/>
</dbReference>
<dbReference type="OrthoDB" id="9793039at2"/>
<dbReference type="InterPro" id="IPR037523">
    <property type="entry name" value="VOC_core"/>
</dbReference>
<protein>
    <submittedName>
        <fullName evidence="2">VOC family protein</fullName>
    </submittedName>
</protein>
<dbReference type="InterPro" id="IPR052164">
    <property type="entry name" value="Anthracycline_SecMetBiosynth"/>
</dbReference>
<feature type="domain" description="VOC" evidence="1">
    <location>
        <begin position="147"/>
        <end position="264"/>
    </location>
</feature>
<dbReference type="PANTHER" id="PTHR33993">
    <property type="entry name" value="GLYOXALASE-RELATED"/>
    <property type="match status" value="1"/>
</dbReference>
<dbReference type="Gene3D" id="3.10.180.10">
    <property type="entry name" value="2,3-Dihydroxybiphenyl 1,2-Dioxygenase, domain 1"/>
    <property type="match status" value="2"/>
</dbReference>
<evidence type="ECO:0000259" key="1">
    <source>
        <dbReference type="PROSITE" id="PS51819"/>
    </source>
</evidence>
<evidence type="ECO:0000313" key="2">
    <source>
        <dbReference type="EMBL" id="ROZ62354.1"/>
    </source>
</evidence>
<accession>A0A3N3ZNG6</accession>
<dbReference type="SUPFAM" id="SSF54593">
    <property type="entry name" value="Glyoxalase/Bleomycin resistance protein/Dihydroxybiphenyl dioxygenase"/>
    <property type="match status" value="2"/>
</dbReference>
<dbReference type="InterPro" id="IPR029068">
    <property type="entry name" value="Glyas_Bleomycin-R_OHBP_Dase"/>
</dbReference>